<dbReference type="RefSeq" id="WP_166693265.1">
    <property type="nucleotide sequence ID" value="NZ_WAEL01000007.1"/>
</dbReference>
<dbReference type="Gene3D" id="3.20.20.80">
    <property type="entry name" value="Glycosidases"/>
    <property type="match status" value="1"/>
</dbReference>
<proteinExistence type="predicted"/>
<comment type="caution">
    <text evidence="4">The sequence shown here is derived from an EMBL/GenBank/DDBJ whole genome shotgun (WGS) entry which is preliminary data.</text>
</comment>
<reference evidence="5" key="1">
    <citation type="submission" date="2019-09" db="EMBL/GenBank/DDBJ databases">
        <authorList>
            <person name="Jung D.-H."/>
        </authorList>
    </citation>
    <scope>NUCLEOTIDE SEQUENCE [LARGE SCALE GENOMIC DNA]</scope>
    <source>
        <strain evidence="5">JA-25</strain>
    </source>
</reference>
<dbReference type="Proteomes" id="UP000606008">
    <property type="component" value="Unassembled WGS sequence"/>
</dbReference>
<dbReference type="PROSITE" id="PS51257">
    <property type="entry name" value="PROKAR_LIPOPROTEIN"/>
    <property type="match status" value="1"/>
</dbReference>
<keyword evidence="2" id="KW-0732">Signal</keyword>
<evidence type="ECO:0000256" key="1">
    <source>
        <dbReference type="SAM" id="MobiDB-lite"/>
    </source>
</evidence>
<name>A0ABX0QJH4_9BACT</name>
<dbReference type="InterPro" id="IPR006047">
    <property type="entry name" value="GH13_cat_dom"/>
</dbReference>
<dbReference type="PANTHER" id="PTHR47786">
    <property type="entry name" value="ALPHA-1,4-GLUCAN:MALTOSE-1-PHOSPHATE MALTOSYLTRANSFERASE"/>
    <property type="match status" value="1"/>
</dbReference>
<evidence type="ECO:0000313" key="4">
    <source>
        <dbReference type="EMBL" id="NID12424.1"/>
    </source>
</evidence>
<feature type="chain" id="PRO_5045735534" evidence="2">
    <location>
        <begin position="23"/>
        <end position="476"/>
    </location>
</feature>
<accession>A0ABX0QJH4</accession>
<dbReference type="Pfam" id="PF00128">
    <property type="entry name" value="Alpha-amylase"/>
    <property type="match status" value="1"/>
</dbReference>
<dbReference type="SUPFAM" id="SSF51445">
    <property type="entry name" value="(Trans)glycosidases"/>
    <property type="match status" value="1"/>
</dbReference>
<dbReference type="PANTHER" id="PTHR47786:SF2">
    <property type="entry name" value="GLYCOSYL HYDROLASE FAMILY 13 CATALYTIC DOMAIN-CONTAINING PROTEIN"/>
    <property type="match status" value="1"/>
</dbReference>
<organism evidence="4 5">
    <name type="scientific">Fibrivirga algicola</name>
    <dbReference type="NCBI Taxonomy" id="2950420"/>
    <lineage>
        <taxon>Bacteria</taxon>
        <taxon>Pseudomonadati</taxon>
        <taxon>Bacteroidota</taxon>
        <taxon>Cytophagia</taxon>
        <taxon>Cytophagales</taxon>
        <taxon>Spirosomataceae</taxon>
        <taxon>Fibrivirga</taxon>
    </lineage>
</organism>
<evidence type="ECO:0000259" key="3">
    <source>
        <dbReference type="SMART" id="SM00642"/>
    </source>
</evidence>
<protein>
    <submittedName>
        <fullName evidence="4">Alpha-amylase</fullName>
    </submittedName>
</protein>
<keyword evidence="5" id="KW-1185">Reference proteome</keyword>
<feature type="domain" description="Glycosyl hydrolase family 13 catalytic" evidence="3">
    <location>
        <begin position="63"/>
        <end position="385"/>
    </location>
</feature>
<evidence type="ECO:0000313" key="5">
    <source>
        <dbReference type="Proteomes" id="UP000606008"/>
    </source>
</evidence>
<dbReference type="Pfam" id="PF16657">
    <property type="entry name" value="Malt_amylase_C"/>
    <property type="match status" value="1"/>
</dbReference>
<feature type="region of interest" description="Disordered" evidence="1">
    <location>
        <begin position="23"/>
        <end position="51"/>
    </location>
</feature>
<dbReference type="SUPFAM" id="SSF51011">
    <property type="entry name" value="Glycosyl hydrolase domain"/>
    <property type="match status" value="1"/>
</dbReference>
<feature type="signal peptide" evidence="2">
    <location>
        <begin position="1"/>
        <end position="22"/>
    </location>
</feature>
<dbReference type="InterPro" id="IPR017853">
    <property type="entry name" value="GH"/>
</dbReference>
<dbReference type="SMART" id="SM00642">
    <property type="entry name" value="Aamy"/>
    <property type="match status" value="1"/>
</dbReference>
<dbReference type="Gene3D" id="2.60.40.1180">
    <property type="entry name" value="Golgi alpha-mannosidase II"/>
    <property type="match status" value="1"/>
</dbReference>
<dbReference type="InterPro" id="IPR013780">
    <property type="entry name" value="Glyco_hydro_b"/>
</dbReference>
<gene>
    <name evidence="4" type="ORF">F7231_19790</name>
</gene>
<sequence>MKLTFIHLTLLLGLLTAGGCRSTTEQTETQTGSPSDTTLADTTAQTGSTLPTPEWTKNATIYEVNVRQFSAKGDLAGVETQLPRLKELGVDILWLMPIYPIGTEKKKGTLGSPYSVADYKAVNPEFGTFDNLKQLVQRAHDLGMRVILDFVPNHTAWDHPWVKQHPDWYTLTNGKMTAPLDEKGKPTGWDDVVDLNYNNPDMRAAMIDAMSYWVREANIDGYRMDVAGLVPNDFWQEARPALDKIKPVFMLAESEGDPAQFRSCFNMNYGWAMHSLLKNIAKGKAKATDIDSLLALHKKKYPRWAYQMNFTQNHDENTWNGTLAESFGAGAKAFVALTSTFNGMPLVYNGMESGLDRRLPFFEKAPIEWGTYPDATFYKSLLTLKHRNQALWNGEAGGDLVKIPTGRDEQVYAFLRQRDNDRVAVIVNLSNQLQTIRLGGDGYAGLYTDVFEHKPLELKTGMTMTLKPWEYHVMTN</sequence>
<reference evidence="5" key="2">
    <citation type="submission" date="2023-07" db="EMBL/GenBank/DDBJ databases">
        <authorList>
            <person name="Jung D.-H."/>
        </authorList>
    </citation>
    <scope>NUCLEOTIDE SEQUENCE [LARGE SCALE GENOMIC DNA]</scope>
    <source>
        <strain evidence="5">JA-25</strain>
    </source>
</reference>
<dbReference type="EMBL" id="WAEL01000007">
    <property type="protein sequence ID" value="NID12424.1"/>
    <property type="molecule type" value="Genomic_DNA"/>
</dbReference>
<feature type="compositionally biased region" description="Polar residues" evidence="1">
    <location>
        <begin position="32"/>
        <end position="51"/>
    </location>
</feature>
<dbReference type="InterPro" id="IPR032091">
    <property type="entry name" value="Malt_amylase-like_C"/>
</dbReference>
<evidence type="ECO:0000256" key="2">
    <source>
        <dbReference type="SAM" id="SignalP"/>
    </source>
</evidence>
<dbReference type="CDD" id="cd11313">
    <property type="entry name" value="AmyAc_arch_bac_AmyA"/>
    <property type="match status" value="1"/>
</dbReference>